<dbReference type="Gene3D" id="1.10.3730.20">
    <property type="match status" value="1"/>
</dbReference>
<dbReference type="GO" id="GO:0031460">
    <property type="term" value="P:glycine betaine transport"/>
    <property type="evidence" value="ECO:0007669"/>
    <property type="project" value="TreeGrafter"/>
</dbReference>
<dbReference type="GO" id="GO:0015297">
    <property type="term" value="F:antiporter activity"/>
    <property type="evidence" value="ECO:0007669"/>
    <property type="project" value="TreeGrafter"/>
</dbReference>
<dbReference type="GO" id="GO:0015606">
    <property type="term" value="F:spermidine transmembrane transporter activity"/>
    <property type="evidence" value="ECO:0007669"/>
    <property type="project" value="InterPro"/>
</dbReference>
<keyword evidence="7 10" id="KW-0812">Transmembrane</keyword>
<dbReference type="PANTHER" id="PTHR30561:SF2">
    <property type="entry name" value="SPERMIDINE EXPORT PROTEIN MDTJ"/>
    <property type="match status" value="1"/>
</dbReference>
<dbReference type="InterPro" id="IPR045324">
    <property type="entry name" value="Small_multidrug_res"/>
</dbReference>
<evidence type="ECO:0000256" key="5">
    <source>
        <dbReference type="ARBA" id="ARBA00022475"/>
    </source>
</evidence>
<dbReference type="GO" id="GO:0005886">
    <property type="term" value="C:plasma membrane"/>
    <property type="evidence" value="ECO:0007669"/>
    <property type="project" value="UniProtKB-SubCell"/>
</dbReference>
<keyword evidence="8 10" id="KW-1133">Transmembrane helix</keyword>
<evidence type="ECO:0000256" key="9">
    <source>
        <dbReference type="ARBA" id="ARBA00023136"/>
    </source>
</evidence>
<dbReference type="AlphaFoldDB" id="A0A659QI83"/>
<dbReference type="GO" id="GO:0015199">
    <property type="term" value="F:amino-acid betaine transmembrane transporter activity"/>
    <property type="evidence" value="ECO:0007669"/>
    <property type="project" value="TreeGrafter"/>
</dbReference>
<comment type="subcellular location">
    <subcellularLocation>
        <location evidence="1">Cell inner membrane</location>
        <topology evidence="1">Multi-pass membrane protein</topology>
    </subcellularLocation>
</comment>
<dbReference type="Pfam" id="PF00893">
    <property type="entry name" value="Multi_Drug_Res"/>
    <property type="match status" value="1"/>
</dbReference>
<dbReference type="GO" id="GO:0015220">
    <property type="term" value="F:choline transmembrane transporter activity"/>
    <property type="evidence" value="ECO:0007669"/>
    <property type="project" value="TreeGrafter"/>
</dbReference>
<evidence type="ECO:0000256" key="6">
    <source>
        <dbReference type="ARBA" id="ARBA00022519"/>
    </source>
</evidence>
<proteinExistence type="inferred from homology"/>
<reference evidence="11 12" key="1">
    <citation type="submission" date="2018-03" db="EMBL/GenBank/DDBJ databases">
        <title>Non-Typhoidal Salmonella genome sequencing and assembly.</title>
        <authorList>
            <person name="Matchawe C."/>
        </authorList>
    </citation>
    <scope>NUCLEOTIDE SEQUENCE [LARGE SCALE GENOMIC DNA]</scope>
    <source>
        <strain evidence="11 12">32eva</strain>
    </source>
</reference>
<feature type="transmembrane region" description="Helical" evidence="10">
    <location>
        <begin position="30"/>
        <end position="51"/>
    </location>
</feature>
<dbReference type="HAMAP" id="MF_01598">
    <property type="entry name" value="MdtJ"/>
    <property type="match status" value="1"/>
</dbReference>
<dbReference type="EMBL" id="PYKF01000368">
    <property type="protein sequence ID" value="TGC86241.1"/>
    <property type="molecule type" value="Genomic_DNA"/>
</dbReference>
<gene>
    <name evidence="11" type="ORF">C9F04_11110</name>
</gene>
<accession>A0A659QI83</accession>
<evidence type="ECO:0000256" key="1">
    <source>
        <dbReference type="ARBA" id="ARBA00004429"/>
    </source>
</evidence>
<dbReference type="InterPro" id="IPR000390">
    <property type="entry name" value="Small_drug/metabolite_transptr"/>
</dbReference>
<evidence type="ECO:0000313" key="11">
    <source>
        <dbReference type="EMBL" id="TGC86241.1"/>
    </source>
</evidence>
<dbReference type="InterPro" id="IPR023740">
    <property type="entry name" value="Spermidine_export_MdtJ"/>
</dbReference>
<comment type="caution">
    <text evidence="11">The sequence shown here is derived from an EMBL/GenBank/DDBJ whole genome shotgun (WGS) entry which is preliminary data.</text>
</comment>
<keyword evidence="5" id="KW-1003">Cell membrane</keyword>
<evidence type="ECO:0000256" key="8">
    <source>
        <dbReference type="ARBA" id="ARBA00022989"/>
    </source>
</evidence>
<evidence type="ECO:0000256" key="10">
    <source>
        <dbReference type="SAM" id="Phobius"/>
    </source>
</evidence>
<organism evidence="11 12">
    <name type="scientific">Salmonella enterica subsp. enterica serovar Wilhelmsburg</name>
    <dbReference type="NCBI Taxonomy" id="1960126"/>
    <lineage>
        <taxon>Bacteria</taxon>
        <taxon>Pseudomonadati</taxon>
        <taxon>Pseudomonadota</taxon>
        <taxon>Gammaproteobacteria</taxon>
        <taxon>Enterobacterales</taxon>
        <taxon>Enterobacteriaceae</taxon>
        <taxon>Salmonella</taxon>
    </lineage>
</organism>
<feature type="transmembrane region" description="Helical" evidence="10">
    <location>
        <begin position="85"/>
        <end position="101"/>
    </location>
</feature>
<evidence type="ECO:0000256" key="4">
    <source>
        <dbReference type="ARBA" id="ARBA00022448"/>
    </source>
</evidence>
<evidence type="ECO:0000256" key="2">
    <source>
        <dbReference type="ARBA" id="ARBA00011358"/>
    </source>
</evidence>
<feature type="non-terminal residue" evidence="11">
    <location>
        <position position="132"/>
    </location>
</feature>
<evidence type="ECO:0000313" key="12">
    <source>
        <dbReference type="Proteomes" id="UP000297749"/>
    </source>
</evidence>
<dbReference type="FunFam" id="1.10.3730.20:FF:000001">
    <property type="entry name" value="Quaternary ammonium compound resistance transporter SugE"/>
    <property type="match status" value="1"/>
</dbReference>
<evidence type="ECO:0000256" key="7">
    <source>
        <dbReference type="ARBA" id="ARBA00022692"/>
    </source>
</evidence>
<evidence type="ECO:0000256" key="3">
    <source>
        <dbReference type="ARBA" id="ARBA00021112"/>
    </source>
</evidence>
<keyword evidence="9 10" id="KW-0472">Membrane</keyword>
<keyword evidence="6" id="KW-0997">Cell inner membrane</keyword>
<protein>
    <recommendedName>
        <fullName evidence="3">Spermidine export protein MdtJ</fullName>
    </recommendedName>
</protein>
<name>A0A659QI83_SALET</name>
<keyword evidence="4" id="KW-0813">Transport</keyword>
<dbReference type="InterPro" id="IPR037185">
    <property type="entry name" value="EmrE-like"/>
</dbReference>
<feature type="transmembrane region" description="Helical" evidence="10">
    <location>
        <begin position="58"/>
        <end position="79"/>
    </location>
</feature>
<dbReference type="Proteomes" id="UP000297749">
    <property type="component" value="Unassembled WGS sequence"/>
</dbReference>
<dbReference type="GO" id="GO:1990961">
    <property type="term" value="P:xenobiotic detoxification by transmembrane export across the plasma membrane"/>
    <property type="evidence" value="ECO:0007669"/>
    <property type="project" value="UniProtKB-ARBA"/>
</dbReference>
<dbReference type="SUPFAM" id="SSF103481">
    <property type="entry name" value="Multidrug resistance efflux transporter EmrE"/>
    <property type="match status" value="1"/>
</dbReference>
<dbReference type="NCBIfam" id="NF007767">
    <property type="entry name" value="PRK10452.1"/>
    <property type="match status" value="1"/>
</dbReference>
<sequence>MFYWILLALAIATEITGTLSMKWASVGNGNAGFILMLVMITLSYIFLSFAVKKIALGVAYALWEGIGILFITIFSVLLFDEALSTMKIAGLLTLVAGIVLIKSGTRKPGKPEKEAARAALCMAAGRVAWVGE</sequence>
<dbReference type="PANTHER" id="PTHR30561">
    <property type="entry name" value="SMR FAMILY PROTON-DEPENDENT DRUG EFFLUX TRANSPORTER SUGE"/>
    <property type="match status" value="1"/>
</dbReference>
<comment type="subunit">
    <text evidence="2">Forms a complex with MdtI.</text>
</comment>